<dbReference type="CDD" id="cd15831">
    <property type="entry name" value="BTAD"/>
    <property type="match status" value="1"/>
</dbReference>
<feature type="DNA-binding region" description="OmpR/PhoB-type" evidence="3">
    <location>
        <begin position="1"/>
        <end position="93"/>
    </location>
</feature>
<keyword evidence="2 3" id="KW-0238">DNA-binding</keyword>
<dbReference type="InterPro" id="IPR001867">
    <property type="entry name" value="OmpR/PhoB-type_DNA-bd"/>
</dbReference>
<dbReference type="Pfam" id="PF03704">
    <property type="entry name" value="BTAD"/>
    <property type="match status" value="1"/>
</dbReference>
<organism evidence="5 6">
    <name type="scientific">Nocardia cyriacigeorgica</name>
    <dbReference type="NCBI Taxonomy" id="135487"/>
    <lineage>
        <taxon>Bacteria</taxon>
        <taxon>Bacillati</taxon>
        <taxon>Actinomycetota</taxon>
        <taxon>Actinomycetes</taxon>
        <taxon>Mycobacteriales</taxon>
        <taxon>Nocardiaceae</taxon>
        <taxon>Nocardia</taxon>
    </lineage>
</organism>
<dbReference type="InterPro" id="IPR058852">
    <property type="entry name" value="HTH_77"/>
</dbReference>
<dbReference type="Gene3D" id="1.10.10.10">
    <property type="entry name" value="Winged helix-like DNA-binding domain superfamily/Winged helix DNA-binding domain"/>
    <property type="match status" value="1"/>
</dbReference>
<comment type="similarity">
    <text evidence="1">Belongs to the AfsR/DnrI/RedD regulatory family.</text>
</comment>
<proteinExistence type="inferred from homology"/>
<evidence type="ECO:0000313" key="5">
    <source>
        <dbReference type="EMBL" id="NEW57048.1"/>
    </source>
</evidence>
<dbReference type="PRINTS" id="PR00364">
    <property type="entry name" value="DISEASERSIST"/>
</dbReference>
<name>A0ABX0CNK9_9NOCA</name>
<dbReference type="SMART" id="SM00028">
    <property type="entry name" value="TPR"/>
    <property type="match status" value="4"/>
</dbReference>
<feature type="domain" description="OmpR/PhoB-type" evidence="4">
    <location>
        <begin position="1"/>
        <end position="93"/>
    </location>
</feature>
<dbReference type="InterPro" id="IPR011990">
    <property type="entry name" value="TPR-like_helical_dom_sf"/>
</dbReference>
<dbReference type="InterPro" id="IPR036388">
    <property type="entry name" value="WH-like_DNA-bd_sf"/>
</dbReference>
<evidence type="ECO:0000259" key="4">
    <source>
        <dbReference type="PROSITE" id="PS51755"/>
    </source>
</evidence>
<dbReference type="PROSITE" id="PS51755">
    <property type="entry name" value="OMPR_PHOB"/>
    <property type="match status" value="1"/>
</dbReference>
<dbReference type="EMBL" id="JAAGUX010000025">
    <property type="protein sequence ID" value="NEW57048.1"/>
    <property type="molecule type" value="Genomic_DNA"/>
</dbReference>
<dbReference type="InterPro" id="IPR027417">
    <property type="entry name" value="P-loop_NTPase"/>
</dbReference>
<reference evidence="5 6" key="1">
    <citation type="submission" date="2020-01" db="EMBL/GenBank/DDBJ databases">
        <title>Genetics and antimicrobial susceptibilities of Nocardia species isolated from the soil; a comparison with species isolated from humans.</title>
        <authorList>
            <person name="Carrasco G."/>
            <person name="Monzon S."/>
            <person name="Sansegundo M."/>
            <person name="Garcia E."/>
            <person name="Garrido N."/>
            <person name="Medina M.J."/>
            <person name="Villalon P."/>
            <person name="Ramirez-Arocha A.C."/>
            <person name="Jimenez P."/>
            <person name="Cuesta I."/>
            <person name="Valdezate S."/>
        </authorList>
    </citation>
    <scope>NUCLEOTIDE SEQUENCE [LARGE SCALE GENOMIC DNA]</scope>
    <source>
        <strain evidence="5 6">CNM20110649</strain>
    </source>
</reference>
<dbReference type="InterPro" id="IPR019734">
    <property type="entry name" value="TPR_rpt"/>
</dbReference>
<dbReference type="Gene3D" id="3.40.50.300">
    <property type="entry name" value="P-loop containing nucleotide triphosphate hydrolases"/>
    <property type="match status" value="1"/>
</dbReference>
<protein>
    <submittedName>
        <fullName evidence="5">AfsR/SARP family transcriptional regulator</fullName>
    </submittedName>
</protein>
<dbReference type="Pfam" id="PF25872">
    <property type="entry name" value="HTH_77"/>
    <property type="match status" value="1"/>
</dbReference>
<dbReference type="SMART" id="SM00862">
    <property type="entry name" value="Trans_reg_C"/>
    <property type="match status" value="1"/>
</dbReference>
<dbReference type="InterPro" id="IPR005158">
    <property type="entry name" value="BTAD"/>
</dbReference>
<dbReference type="SUPFAM" id="SSF46894">
    <property type="entry name" value="C-terminal effector domain of the bipartite response regulators"/>
    <property type="match status" value="1"/>
</dbReference>
<sequence length="1071" mass="115612">MRFGVLGPLTVWAEDGAVVAVPEKKVRALLAMLLLDRGRVVSADRLIDGIWGESAPVRPAGALQTLVSRLRRALSEAGSNAVVYRAMGYVLDVPAESVDEATFAALVEQARQTGDPRKRAAWFTEALGHWRGDPFADFADELFAQPAVARLTEQRLLVVEELAETRLLMGEYGPVAAELTDLAERHPLRERLRGAQMRALYGAGRLDEALAVFHDVRRLLDAELGLEPGATLTELHQQILRADPAALPAEPAVGSDSSARPPSNLPAPLTDLIGRESSLRQVLELLDQERLVTLTGPGGVGKTRLAVAAASESAQSYPHGVWLVELGGIVLPSVTSAAVDSLADIVAAALGIRDNAPPARRGSRSAQYRLADALQDCTTLIVLDNCEHVIGGAALLVRQIVRRAPSVRVLATSREPLDIEGERLWQVPPLDLPGPAATFDEIVASGAVRLFAARAAAAAPGFTLGADNAAAVATVCRRMDGLPLALELASTRVRALGPARLAERLDDRFGLLTGGRRDAPPRQQTLRAMIDWSWELLTAAEQVVLRRLSIHADGCTLDAAETLCAAAGVKSEEVLDLLARLVDRSLLVVVHDDDEPRYRLLESISAYCAERLRASTGQVPAEFEQLRLAHAGYYADLAERAYAHLRGPRQRYWMSRLDAESANLRRALDTATTTGDALLAQRIALALTWYWFLRGRLGEARRSIADVLAVVDDEHRTVSARARLSSWRAAMTLLAGDGAESLREDGAFLRLVEEIRGPGERAVVGWFLGYAVTMFGAMEAGVQIIDRALDELRELDDGWGIAAALTVRAIQRLSRGDLDTAWTAAEQSLALFGEIGEQWGRLQATGVLATLLEIRGDYPEAEARHRDGLRIAEDLGLWSEAASRWAQLGRIALLRHDYPLADELHDRARQLAVAHADRPAMEIAEVGLAMSARRQGKFETAQTLLRRWLDWNLGFDAANGAALILAELGFAAEQCGDVEGALELHRQGMAAAERTGDPRAIALANEGLAGAHSLAGAPVLAARLLGSAARTRAAIGATLPPAELGDVERVAERVRSMLGEMRFAAEFAKEP</sequence>
<dbReference type="Pfam" id="PF00486">
    <property type="entry name" value="Trans_reg_C"/>
    <property type="match status" value="1"/>
</dbReference>
<dbReference type="RefSeq" id="WP_163955949.1">
    <property type="nucleotide sequence ID" value="NZ_JAAGUX010000025.1"/>
</dbReference>
<evidence type="ECO:0000256" key="2">
    <source>
        <dbReference type="ARBA" id="ARBA00023125"/>
    </source>
</evidence>
<gene>
    <name evidence="5" type="ORF">GV794_15490</name>
</gene>
<evidence type="ECO:0000313" key="6">
    <source>
        <dbReference type="Proteomes" id="UP000470876"/>
    </source>
</evidence>
<dbReference type="PANTHER" id="PTHR47691">
    <property type="entry name" value="REGULATOR-RELATED"/>
    <property type="match status" value="1"/>
</dbReference>
<keyword evidence="6" id="KW-1185">Reference proteome</keyword>
<dbReference type="PANTHER" id="PTHR47691:SF3">
    <property type="entry name" value="HTH-TYPE TRANSCRIPTIONAL REGULATOR RV0890C-RELATED"/>
    <property type="match status" value="1"/>
</dbReference>
<evidence type="ECO:0000256" key="1">
    <source>
        <dbReference type="ARBA" id="ARBA00005820"/>
    </source>
</evidence>
<dbReference type="Proteomes" id="UP000470876">
    <property type="component" value="Unassembled WGS sequence"/>
</dbReference>
<accession>A0ABX0CNK9</accession>
<dbReference type="SUPFAM" id="SSF48452">
    <property type="entry name" value="TPR-like"/>
    <property type="match status" value="3"/>
</dbReference>
<dbReference type="Gene3D" id="1.25.40.10">
    <property type="entry name" value="Tetratricopeptide repeat domain"/>
    <property type="match status" value="3"/>
</dbReference>
<dbReference type="SMART" id="SM01043">
    <property type="entry name" value="BTAD"/>
    <property type="match status" value="1"/>
</dbReference>
<evidence type="ECO:0000256" key="3">
    <source>
        <dbReference type="PROSITE-ProRule" id="PRU01091"/>
    </source>
</evidence>
<comment type="caution">
    <text evidence="5">The sequence shown here is derived from an EMBL/GenBank/DDBJ whole genome shotgun (WGS) entry which is preliminary data.</text>
</comment>
<dbReference type="InterPro" id="IPR016032">
    <property type="entry name" value="Sig_transdc_resp-reg_C-effctor"/>
</dbReference>
<dbReference type="SUPFAM" id="SSF52540">
    <property type="entry name" value="P-loop containing nucleoside triphosphate hydrolases"/>
    <property type="match status" value="1"/>
</dbReference>